<organism evidence="1 2">
    <name type="scientific">Candidatus Geothrix skivensis</name>
    <dbReference type="NCBI Taxonomy" id="2954439"/>
    <lineage>
        <taxon>Bacteria</taxon>
        <taxon>Pseudomonadati</taxon>
        <taxon>Acidobacteriota</taxon>
        <taxon>Holophagae</taxon>
        <taxon>Holophagales</taxon>
        <taxon>Holophagaceae</taxon>
        <taxon>Geothrix</taxon>
    </lineage>
</organism>
<proteinExistence type="predicted"/>
<dbReference type="InterPro" id="IPR008884">
    <property type="entry name" value="TylF_MeTrfase"/>
</dbReference>
<dbReference type="Pfam" id="PF05711">
    <property type="entry name" value="TylF"/>
    <property type="match status" value="1"/>
</dbReference>
<dbReference type="PANTHER" id="PTHR40036">
    <property type="entry name" value="MACROCIN O-METHYLTRANSFERASE"/>
    <property type="match status" value="1"/>
</dbReference>
<dbReference type="PANTHER" id="PTHR40036:SF1">
    <property type="entry name" value="MACROCIN O-METHYLTRANSFERASE"/>
    <property type="match status" value="1"/>
</dbReference>
<dbReference type="SUPFAM" id="SSF53335">
    <property type="entry name" value="S-adenosyl-L-methionine-dependent methyltransferases"/>
    <property type="match status" value="1"/>
</dbReference>
<dbReference type="InterPro" id="IPR029063">
    <property type="entry name" value="SAM-dependent_MTases_sf"/>
</dbReference>
<dbReference type="Gene3D" id="3.40.50.150">
    <property type="entry name" value="Vaccinia Virus protein VP39"/>
    <property type="match status" value="1"/>
</dbReference>
<reference evidence="1" key="1">
    <citation type="submission" date="2020-10" db="EMBL/GenBank/DDBJ databases">
        <title>Connecting structure to function with the recovery of over 1000 high-quality activated sludge metagenome-assembled genomes encoding full-length rRNA genes using long-read sequencing.</title>
        <authorList>
            <person name="Singleton C.M."/>
            <person name="Petriglieri F."/>
            <person name="Kristensen J.M."/>
            <person name="Kirkegaard R.H."/>
            <person name="Michaelsen T.Y."/>
            <person name="Andersen M.H."/>
            <person name="Karst S.M."/>
            <person name="Dueholm M.S."/>
            <person name="Nielsen P.H."/>
            <person name="Albertsen M."/>
        </authorList>
    </citation>
    <scope>NUCLEOTIDE SEQUENCE</scope>
    <source>
        <strain evidence="1">Skiv_18-Q3-R9-52_MAXAC.067</strain>
    </source>
</reference>
<dbReference type="GO" id="GO:0008168">
    <property type="term" value="F:methyltransferase activity"/>
    <property type="evidence" value="ECO:0007669"/>
    <property type="project" value="UniProtKB-KW"/>
</dbReference>
<gene>
    <name evidence="1" type="ORF">IPP58_12800</name>
</gene>
<dbReference type="GO" id="GO:0032259">
    <property type="term" value="P:methylation"/>
    <property type="evidence" value="ECO:0007669"/>
    <property type="project" value="UniProtKB-KW"/>
</dbReference>
<dbReference type="Proteomes" id="UP000886657">
    <property type="component" value="Unassembled WGS sequence"/>
</dbReference>
<comment type="caution">
    <text evidence="1">The sequence shown here is derived from an EMBL/GenBank/DDBJ whole genome shotgun (WGS) entry which is preliminary data.</text>
</comment>
<accession>A0A9D7SI83</accession>
<evidence type="ECO:0000313" key="2">
    <source>
        <dbReference type="Proteomes" id="UP000886657"/>
    </source>
</evidence>
<protein>
    <submittedName>
        <fullName evidence="1">Class I SAM-dependent methyltransferase</fullName>
    </submittedName>
</protein>
<keyword evidence="1" id="KW-0489">Methyltransferase</keyword>
<dbReference type="AlphaFoldDB" id="A0A9D7SI83"/>
<keyword evidence="1" id="KW-0808">Transferase</keyword>
<evidence type="ECO:0000313" key="1">
    <source>
        <dbReference type="EMBL" id="MBK9797348.1"/>
    </source>
</evidence>
<dbReference type="EMBL" id="JADKIO010000009">
    <property type="protein sequence ID" value="MBK9797348.1"/>
    <property type="molecule type" value="Genomic_DNA"/>
</dbReference>
<sequence>MYTSTGAYQLWLADQSFMRVYNTLQGRTLVDVERCHILYQLAKRALKLPGAAAEIGVYKGGTALLLSEVFRRVKKLYLFDTFEGMPECSDKDNFCTKGMFSDTSLESVRTFVGTVGDVEFFQGVFPQTVPAEADGVFSFVHVDVDIYQSVKDCVDYFWPRLVPGGIMVFDDYGFPTCLGARRAVDEYGIDTLYLGTGQALWLK</sequence>
<name>A0A9D7SI83_9BACT</name>